<dbReference type="GO" id="GO:0005643">
    <property type="term" value="C:nuclear pore"/>
    <property type="evidence" value="ECO:0007669"/>
    <property type="project" value="TreeGrafter"/>
</dbReference>
<dbReference type="InterPro" id="IPR016024">
    <property type="entry name" value="ARM-type_fold"/>
</dbReference>
<dbReference type="SUPFAM" id="SSF48371">
    <property type="entry name" value="ARM repeat"/>
    <property type="match status" value="1"/>
</dbReference>
<comment type="subcellular location">
    <subcellularLocation>
        <location evidence="2">Cytoplasm</location>
    </subcellularLocation>
    <subcellularLocation>
        <location evidence="1">Nucleus</location>
    </subcellularLocation>
</comment>
<feature type="domain" description="Importin N-terminal" evidence="9">
    <location>
        <begin position="32"/>
        <end position="98"/>
    </location>
</feature>
<organism evidence="10 11">
    <name type="scientific">Plakobranchus ocellatus</name>
    <dbReference type="NCBI Taxonomy" id="259542"/>
    <lineage>
        <taxon>Eukaryota</taxon>
        <taxon>Metazoa</taxon>
        <taxon>Spiralia</taxon>
        <taxon>Lophotrochozoa</taxon>
        <taxon>Mollusca</taxon>
        <taxon>Gastropoda</taxon>
        <taxon>Heterobranchia</taxon>
        <taxon>Euthyneura</taxon>
        <taxon>Panpulmonata</taxon>
        <taxon>Sacoglossa</taxon>
        <taxon>Placobranchoidea</taxon>
        <taxon>Plakobranchidae</taxon>
        <taxon>Plakobranchus</taxon>
    </lineage>
</organism>
<keyword evidence="7" id="KW-0539">Nucleus</keyword>
<dbReference type="InterPro" id="IPR057947">
    <property type="entry name" value="TPR_XPO7/RBP17"/>
</dbReference>
<evidence type="ECO:0000256" key="5">
    <source>
        <dbReference type="ARBA" id="ARBA00022490"/>
    </source>
</evidence>
<dbReference type="PANTHER" id="PTHR12596:SF1">
    <property type="entry name" value="EXPORTIN-4"/>
    <property type="match status" value="1"/>
</dbReference>
<evidence type="ECO:0000256" key="6">
    <source>
        <dbReference type="ARBA" id="ARBA00022927"/>
    </source>
</evidence>
<dbReference type="PANTHER" id="PTHR12596">
    <property type="entry name" value="EXPORTIN 4,7-RELATED"/>
    <property type="match status" value="1"/>
</dbReference>
<dbReference type="PROSITE" id="PS50166">
    <property type="entry name" value="IMPORTIN_B_NT"/>
    <property type="match status" value="1"/>
</dbReference>
<dbReference type="GO" id="GO:0005049">
    <property type="term" value="F:nuclear export signal receptor activity"/>
    <property type="evidence" value="ECO:0007669"/>
    <property type="project" value="InterPro"/>
</dbReference>
<dbReference type="EMBL" id="BLXT01008287">
    <property type="protein sequence ID" value="GFO47268.1"/>
    <property type="molecule type" value="Genomic_DNA"/>
</dbReference>
<evidence type="ECO:0000313" key="11">
    <source>
        <dbReference type="Proteomes" id="UP000735302"/>
    </source>
</evidence>
<comment type="similarity">
    <text evidence="3">Belongs to the exportin family.</text>
</comment>
<evidence type="ECO:0000259" key="9">
    <source>
        <dbReference type="PROSITE" id="PS50166"/>
    </source>
</evidence>
<dbReference type="InterPro" id="IPR044189">
    <property type="entry name" value="XPO4/7-like"/>
</dbReference>
<evidence type="ECO:0000256" key="2">
    <source>
        <dbReference type="ARBA" id="ARBA00004496"/>
    </source>
</evidence>
<dbReference type="AlphaFoldDB" id="A0AAV4DSI1"/>
<comment type="caution">
    <text evidence="10">The sequence shown here is derived from an EMBL/GenBank/DDBJ whole genome shotgun (WGS) entry which is preliminary data.</text>
</comment>
<evidence type="ECO:0000256" key="7">
    <source>
        <dbReference type="ARBA" id="ARBA00023242"/>
    </source>
</evidence>
<evidence type="ECO:0000256" key="1">
    <source>
        <dbReference type="ARBA" id="ARBA00004123"/>
    </source>
</evidence>
<proteinExistence type="inferred from homology"/>
<dbReference type="GO" id="GO:0005737">
    <property type="term" value="C:cytoplasm"/>
    <property type="evidence" value="ECO:0007669"/>
    <property type="project" value="UniProtKB-SubCell"/>
</dbReference>
<dbReference type="GO" id="GO:0031267">
    <property type="term" value="F:small GTPase binding"/>
    <property type="evidence" value="ECO:0007669"/>
    <property type="project" value="InterPro"/>
</dbReference>
<dbReference type="InterPro" id="IPR011989">
    <property type="entry name" value="ARM-like"/>
</dbReference>
<reference evidence="10 11" key="1">
    <citation type="journal article" date="2021" name="Elife">
        <title>Chloroplast acquisition without the gene transfer in kleptoplastic sea slugs, Plakobranchus ocellatus.</title>
        <authorList>
            <person name="Maeda T."/>
            <person name="Takahashi S."/>
            <person name="Yoshida T."/>
            <person name="Shimamura S."/>
            <person name="Takaki Y."/>
            <person name="Nagai Y."/>
            <person name="Toyoda A."/>
            <person name="Suzuki Y."/>
            <person name="Arimoto A."/>
            <person name="Ishii H."/>
            <person name="Satoh N."/>
            <person name="Nishiyama T."/>
            <person name="Hasebe M."/>
            <person name="Maruyama T."/>
            <person name="Minagawa J."/>
            <person name="Obokata J."/>
            <person name="Shigenobu S."/>
        </authorList>
    </citation>
    <scope>NUCLEOTIDE SEQUENCE [LARGE SCALE GENOMIC DNA]</scope>
</reference>
<keyword evidence="11" id="KW-1185">Reference proteome</keyword>
<dbReference type="GO" id="GO:0006611">
    <property type="term" value="P:protein export from nucleus"/>
    <property type="evidence" value="ECO:0007669"/>
    <property type="project" value="TreeGrafter"/>
</dbReference>
<sequence>MAEHTAMLELEQASQIFTLPPHMVTNEQRLAAQELILNFRKTRMPYAVCQYILEHSKNDYALFQAATTIKEAIIRDWSLMNPDAVEALRAFLLRYITKNITLQSYVREQVLQTVAVILKRATLEKKGKSCDTLFDDVTTLISSGNITMQLVACSMLTSLLNEYSYTSRTSSVGLTWEFHIKCKRAFELSDLKRVFTFSLKVLNEIEAQPSPLSREATAFLNRILCIAEQVLSWEFTLPGAKMHNHAFNFNPNASLRPPESWRDVLLEKDTLSLFFRIHQKARFNSEMAHHSMQCLVQLACLNGAIFKIESGNSSNKAPETNHAQSQYLAQFISGLLHMLSQIDLQDYENFGVACIFRNLLLMFPVQDFNLLDVSLFKSFIDSLTSLTCKIGRFAAQEESLHKDDTIYMESYEKLLESWMNLVRNVDSLPPGCLRASATEVFNSYMQCHLAAPEGIRAGNAEDKEEEIDETEEDDRYKFSDQLCCIGSLGRLIPEHSLPLLSKILEDRIGQMSSHFQGLQQQRDLVSTHEATVDMSGLHALQEDLHWIVLVSGNLLADSAEGETPTIPSNIMKFSMEQAKAVDIPLTMKMLASPGEKLDPSHEHKVDLVISGVILDSLASIGVGADHNVILDSLASVGVGADRRVILDLMASIGLGADRRISSPLSVLIGVAFLSLRLITAVFRLCEVGNRAASAKLTEFLSPQVDSTLMWFLERWSDAYMLHDEMDYTEMSLALATAFGMDTEGVRWTFNFILQKIFTTLSVWNSEPTLISDTLELLNDMAEQSSRAVYLSQSEVLWNLARLESNHQPPVSSLAPQARRQFMKAMVLAGCGIKDSAQEEQYWKLLLQSNHQRFQHLIESAAFREGKEAARQQFLYLLESLIGIATATQNSIAKEMFQFIGPLLEHAVKAIDIHHNYEDIVTTSFELFSEVVAKMLPYLNTADSQTLYQICLSAIQMFAKHNLGRHCVSADDEQETKFKDIILIMEMLSNLMSKDILDFNKEERLQIENSIDGPTVVIYGLELIVPLMSAEMLKFPVLCSCYFRLISYLSDLHSEKFCQLPEPLFNSIMASVEHGFNSCGIDVSRMLFETILSIATHSFQHPQSSQHLQATLAHFLKVVFRMLVLENFDLALQEIGSTTLFCLICCNQDLYRDLVNELIQAQPEEFKERLLSAFNQLTPPTLTMHISRPNKITFRANFDVFLNSVRGFLCVR</sequence>
<gene>
    <name evidence="10" type="ORF">PoB_007377300</name>
</gene>
<dbReference type="Proteomes" id="UP000735302">
    <property type="component" value="Unassembled WGS sequence"/>
</dbReference>
<accession>A0AAV4DSI1</accession>
<dbReference type="InterPro" id="IPR001494">
    <property type="entry name" value="Importin-beta_N"/>
</dbReference>
<evidence type="ECO:0000256" key="8">
    <source>
        <dbReference type="ARBA" id="ARBA00040444"/>
    </source>
</evidence>
<dbReference type="Pfam" id="PF25795">
    <property type="entry name" value="TPR_XPO7"/>
    <property type="match status" value="1"/>
</dbReference>
<name>A0AAV4DSI1_9GAST</name>
<dbReference type="Gene3D" id="1.25.10.10">
    <property type="entry name" value="Leucine-rich Repeat Variant"/>
    <property type="match status" value="2"/>
</dbReference>
<keyword evidence="5" id="KW-0963">Cytoplasm</keyword>
<evidence type="ECO:0000256" key="4">
    <source>
        <dbReference type="ARBA" id="ARBA00022448"/>
    </source>
</evidence>
<keyword evidence="4" id="KW-0813">Transport</keyword>
<evidence type="ECO:0000313" key="10">
    <source>
        <dbReference type="EMBL" id="GFO47268.1"/>
    </source>
</evidence>
<keyword evidence="6" id="KW-0653">Protein transport</keyword>
<protein>
    <recommendedName>
        <fullName evidence="8">Exportin-4</fullName>
    </recommendedName>
</protein>
<evidence type="ECO:0000256" key="3">
    <source>
        <dbReference type="ARBA" id="ARBA00009466"/>
    </source>
</evidence>